<comment type="domain">
    <text evidence="7">The DHHC domain is required for palmitoyltransferase activity.</text>
</comment>
<feature type="compositionally biased region" description="Low complexity" evidence="8">
    <location>
        <begin position="242"/>
        <end position="253"/>
    </location>
</feature>
<dbReference type="AlphaFoldDB" id="A0A2A2LHB9"/>
<dbReference type="EMBL" id="LIAE01006751">
    <property type="protein sequence ID" value="PAV85602.1"/>
    <property type="molecule type" value="Genomic_DNA"/>
</dbReference>
<comment type="similarity">
    <text evidence="7">Belongs to the DHHC palmitoyltransferase family.</text>
</comment>
<keyword evidence="2 7" id="KW-0808">Transferase</keyword>
<dbReference type="GO" id="GO:0005794">
    <property type="term" value="C:Golgi apparatus"/>
    <property type="evidence" value="ECO:0007669"/>
    <property type="project" value="TreeGrafter"/>
</dbReference>
<comment type="catalytic activity">
    <reaction evidence="7">
        <text>L-cysteinyl-[protein] + hexadecanoyl-CoA = S-hexadecanoyl-L-cysteinyl-[protein] + CoA</text>
        <dbReference type="Rhea" id="RHEA:36683"/>
        <dbReference type="Rhea" id="RHEA-COMP:10131"/>
        <dbReference type="Rhea" id="RHEA-COMP:11032"/>
        <dbReference type="ChEBI" id="CHEBI:29950"/>
        <dbReference type="ChEBI" id="CHEBI:57287"/>
        <dbReference type="ChEBI" id="CHEBI:57379"/>
        <dbReference type="ChEBI" id="CHEBI:74151"/>
        <dbReference type="EC" id="2.3.1.225"/>
    </reaction>
</comment>
<evidence type="ECO:0000256" key="2">
    <source>
        <dbReference type="ARBA" id="ARBA00022679"/>
    </source>
</evidence>
<dbReference type="GO" id="GO:0019706">
    <property type="term" value="F:protein-cysteine S-palmitoyltransferase activity"/>
    <property type="evidence" value="ECO:0007669"/>
    <property type="project" value="UniProtKB-EC"/>
</dbReference>
<name>A0A2A2LHB9_9BILA</name>
<feature type="transmembrane region" description="Helical" evidence="7">
    <location>
        <begin position="12"/>
        <end position="33"/>
    </location>
</feature>
<evidence type="ECO:0000256" key="4">
    <source>
        <dbReference type="ARBA" id="ARBA00022989"/>
    </source>
</evidence>
<protein>
    <recommendedName>
        <fullName evidence="7">Palmitoyltransferase</fullName>
        <ecNumber evidence="7">2.3.1.225</ecNumber>
    </recommendedName>
</protein>
<feature type="transmembrane region" description="Helical" evidence="7">
    <location>
        <begin position="39"/>
        <end position="60"/>
    </location>
</feature>
<evidence type="ECO:0000256" key="3">
    <source>
        <dbReference type="ARBA" id="ARBA00022692"/>
    </source>
</evidence>
<feature type="compositionally biased region" description="Polar residues" evidence="8">
    <location>
        <begin position="254"/>
        <end position="275"/>
    </location>
</feature>
<comment type="subcellular location">
    <subcellularLocation>
        <location evidence="1">Membrane</location>
        <topology evidence="1">Multi-pass membrane protein</topology>
    </subcellularLocation>
</comment>
<feature type="compositionally biased region" description="Basic and acidic residues" evidence="8">
    <location>
        <begin position="324"/>
        <end position="336"/>
    </location>
</feature>
<feature type="compositionally biased region" description="Polar residues" evidence="8">
    <location>
        <begin position="382"/>
        <end position="393"/>
    </location>
</feature>
<feature type="region of interest" description="Disordered" evidence="8">
    <location>
        <begin position="281"/>
        <end position="300"/>
    </location>
</feature>
<feature type="transmembrane region" description="Helical" evidence="7">
    <location>
        <begin position="189"/>
        <end position="214"/>
    </location>
</feature>
<feature type="domain" description="Palmitoyltransferase DHHC" evidence="9">
    <location>
        <begin position="87"/>
        <end position="231"/>
    </location>
</feature>
<dbReference type="GO" id="GO:0016020">
    <property type="term" value="C:membrane"/>
    <property type="evidence" value="ECO:0007669"/>
    <property type="project" value="UniProtKB-SubCell"/>
</dbReference>
<organism evidence="10 11">
    <name type="scientific">Diploscapter pachys</name>
    <dbReference type="NCBI Taxonomy" id="2018661"/>
    <lineage>
        <taxon>Eukaryota</taxon>
        <taxon>Metazoa</taxon>
        <taxon>Ecdysozoa</taxon>
        <taxon>Nematoda</taxon>
        <taxon>Chromadorea</taxon>
        <taxon>Rhabditida</taxon>
        <taxon>Rhabditina</taxon>
        <taxon>Rhabditomorpha</taxon>
        <taxon>Rhabditoidea</taxon>
        <taxon>Rhabditidae</taxon>
        <taxon>Diploscapter</taxon>
    </lineage>
</organism>
<sequence length="406" mass="46486">MCSGRGISKFQLFEYSLSLVLLPIALYVSLVYYPVAPLAFLGAFGIVYIFVIALTIYDVCPDELKKKRRFGYKPRDFNPSTGRHVIENGYCNVCDIFVVANTKHCRKCNNCVERFDHHCVWLNNCIGSKNYRCFFFLVVLITIASTLSSWFFLVSLYFWFTESSLLRTEKDPQSGSKHIWCGLIHCYNFLWVSMAFICFASFSCIALSTGHLLYFHMKLWKLNMTTYRFIVDQRNMRQNRIQQSSNNESISIQPGSQADQPQRQKHANGTTNGAVRLNGATTTLQRNNSPNTPKTPKPILLNNLQREKIARTPSISEIPKIAIRRPDGPRLEKVRDLPTPTPIQMDFGEEQESPGLPHPKRNVRHKKHNSVKPDLNFDETESQNSKSGTPVSSKSDKIEEKRAEDL</sequence>
<evidence type="ECO:0000256" key="8">
    <source>
        <dbReference type="SAM" id="MobiDB-lite"/>
    </source>
</evidence>
<evidence type="ECO:0000313" key="11">
    <source>
        <dbReference type="Proteomes" id="UP000218231"/>
    </source>
</evidence>
<keyword evidence="4 7" id="KW-1133">Transmembrane helix</keyword>
<evidence type="ECO:0000256" key="7">
    <source>
        <dbReference type="RuleBase" id="RU079119"/>
    </source>
</evidence>
<dbReference type="PANTHER" id="PTHR22883">
    <property type="entry name" value="ZINC FINGER DHHC DOMAIN CONTAINING PROTEIN"/>
    <property type="match status" value="1"/>
</dbReference>
<dbReference type="InterPro" id="IPR039859">
    <property type="entry name" value="PFA4/ZDH16/20/ERF2-like"/>
</dbReference>
<feature type="compositionally biased region" description="Basic and acidic residues" evidence="8">
    <location>
        <begin position="394"/>
        <end position="406"/>
    </location>
</feature>
<keyword evidence="3 7" id="KW-0812">Transmembrane</keyword>
<evidence type="ECO:0000256" key="1">
    <source>
        <dbReference type="ARBA" id="ARBA00004141"/>
    </source>
</evidence>
<dbReference type="InterPro" id="IPR001594">
    <property type="entry name" value="Palmitoyltrfase_DHHC"/>
</dbReference>
<dbReference type="Pfam" id="PF01529">
    <property type="entry name" value="DHHC"/>
    <property type="match status" value="1"/>
</dbReference>
<dbReference type="GO" id="GO:0006612">
    <property type="term" value="P:protein targeting to membrane"/>
    <property type="evidence" value="ECO:0007669"/>
    <property type="project" value="TreeGrafter"/>
</dbReference>
<dbReference type="EC" id="2.3.1.225" evidence="7"/>
<accession>A0A2A2LHB9</accession>
<dbReference type="GO" id="GO:0005783">
    <property type="term" value="C:endoplasmic reticulum"/>
    <property type="evidence" value="ECO:0007669"/>
    <property type="project" value="TreeGrafter"/>
</dbReference>
<evidence type="ECO:0000259" key="9">
    <source>
        <dbReference type="Pfam" id="PF01529"/>
    </source>
</evidence>
<evidence type="ECO:0000256" key="6">
    <source>
        <dbReference type="ARBA" id="ARBA00023315"/>
    </source>
</evidence>
<keyword evidence="6 7" id="KW-0012">Acyltransferase</keyword>
<feature type="region of interest" description="Disordered" evidence="8">
    <location>
        <begin position="324"/>
        <end position="406"/>
    </location>
</feature>
<dbReference type="PANTHER" id="PTHR22883:SF203">
    <property type="entry name" value="PALMITOYLTRANSFERASE"/>
    <property type="match status" value="1"/>
</dbReference>
<evidence type="ECO:0000313" key="10">
    <source>
        <dbReference type="EMBL" id="PAV85602.1"/>
    </source>
</evidence>
<keyword evidence="11" id="KW-1185">Reference proteome</keyword>
<feature type="region of interest" description="Disordered" evidence="8">
    <location>
        <begin position="242"/>
        <end position="275"/>
    </location>
</feature>
<comment type="caution">
    <text evidence="10">The sequence shown here is derived from an EMBL/GenBank/DDBJ whole genome shotgun (WGS) entry which is preliminary data.</text>
</comment>
<proteinExistence type="inferred from homology"/>
<feature type="compositionally biased region" description="Low complexity" evidence="8">
    <location>
        <begin position="287"/>
        <end position="298"/>
    </location>
</feature>
<dbReference type="Proteomes" id="UP000218231">
    <property type="component" value="Unassembled WGS sequence"/>
</dbReference>
<keyword evidence="5 7" id="KW-0472">Membrane</keyword>
<evidence type="ECO:0000256" key="5">
    <source>
        <dbReference type="ARBA" id="ARBA00023136"/>
    </source>
</evidence>
<reference evidence="10 11" key="1">
    <citation type="journal article" date="2017" name="Curr. Biol.">
        <title>Genome architecture and evolution of a unichromosomal asexual nematode.</title>
        <authorList>
            <person name="Fradin H."/>
            <person name="Zegar C."/>
            <person name="Gutwein M."/>
            <person name="Lucas J."/>
            <person name="Kovtun M."/>
            <person name="Corcoran D."/>
            <person name="Baugh L.R."/>
            <person name="Kiontke K."/>
            <person name="Gunsalus K."/>
            <person name="Fitch D.H."/>
            <person name="Piano F."/>
        </authorList>
    </citation>
    <scope>NUCLEOTIDE SEQUENCE [LARGE SCALE GENOMIC DNA]</scope>
    <source>
        <strain evidence="10">PF1309</strain>
    </source>
</reference>
<dbReference type="PROSITE" id="PS50216">
    <property type="entry name" value="DHHC"/>
    <property type="match status" value="1"/>
</dbReference>
<gene>
    <name evidence="10" type="ORF">WR25_08226</name>
</gene>
<feature type="compositionally biased region" description="Basic residues" evidence="8">
    <location>
        <begin position="358"/>
        <end position="370"/>
    </location>
</feature>
<feature type="transmembrane region" description="Helical" evidence="7">
    <location>
        <begin position="134"/>
        <end position="160"/>
    </location>
</feature>
<dbReference type="OrthoDB" id="331948at2759"/>
<dbReference type="STRING" id="2018661.A0A2A2LHB9"/>